<keyword evidence="1" id="KW-0732">Signal</keyword>
<dbReference type="RefSeq" id="WP_190927349.1">
    <property type="nucleotide sequence ID" value="NZ_JACXAC010000006.1"/>
</dbReference>
<dbReference type="PANTHER" id="PTHR34599:SF1">
    <property type="entry name" value="PHOSPHATIDIC ACID PHOSPHATASE TYPE 2_HALOPEROXIDASE DOMAIN-CONTAINING PROTEIN"/>
    <property type="match status" value="1"/>
</dbReference>
<dbReference type="SUPFAM" id="SSF48317">
    <property type="entry name" value="Acid phosphatase/Vanadium-dependent haloperoxidase"/>
    <property type="match status" value="2"/>
</dbReference>
<dbReference type="CDD" id="cd03398">
    <property type="entry name" value="PAP2_haloperoxidase"/>
    <property type="match status" value="1"/>
</dbReference>
<sequence>MKTTVLLVGLGCLLAGPARAQMEPTAGEWKTWVIPSGAALAVPPPPSAKATRAEAQTVLALAQRRDSASRQLIRYWNAGAPGYRWQAISESLLHDPVTMWRAQALMNIAIYDATVAAWHAKYAYRRPGPDARHAEAACVAHNSSPSYPSEHAVAAGAASAVLAALFPAKADSLRQLAADAGRSRILAGVAYPSDVDAGFELGQRVAAAVLERAKTDSCDAVWKGAVPTQAGLWHDKRAPVAPMRGHWRPFVLTSGRQFRPGPPPDYAADMQELKTAKRTPATMGQAFYWASYDYWGEMLNRKLFETGQYLDAPRAARAYALLSVAAFDAGVACWDAKFTYWGIRPDQYDPSYQPVLPVTPPFPGYPSGHATLSCARGTVLSYLFPEETQLCDAKAHEAAESRFDGGIHFRTDNTVGLALGKKVGLEVVKRARQDGADAPAPRKVASR</sequence>
<feature type="domain" description="Phosphatidic acid phosphatase type 2/haloperoxidase" evidence="2">
    <location>
        <begin position="103"/>
        <end position="210"/>
    </location>
</feature>
<dbReference type="CDD" id="cd03380">
    <property type="entry name" value="PAP2_like_1"/>
    <property type="match status" value="1"/>
</dbReference>
<feature type="signal peptide" evidence="1">
    <location>
        <begin position="1"/>
        <end position="20"/>
    </location>
</feature>
<dbReference type="Gene3D" id="1.10.606.20">
    <property type="match status" value="1"/>
</dbReference>
<dbReference type="SMART" id="SM00014">
    <property type="entry name" value="acidPPc"/>
    <property type="match status" value="1"/>
</dbReference>
<evidence type="ECO:0000313" key="4">
    <source>
        <dbReference type="Proteomes" id="UP000606003"/>
    </source>
</evidence>
<keyword evidence="4" id="KW-1185">Reference proteome</keyword>
<organism evidence="3 4">
    <name type="scientific">Hymenobacter armeniacus</name>
    <dbReference type="NCBI Taxonomy" id="2771358"/>
    <lineage>
        <taxon>Bacteria</taxon>
        <taxon>Pseudomonadati</taxon>
        <taxon>Bacteroidota</taxon>
        <taxon>Cytophagia</taxon>
        <taxon>Cytophagales</taxon>
        <taxon>Hymenobacteraceae</taxon>
        <taxon>Hymenobacter</taxon>
    </lineage>
</organism>
<dbReference type="EMBL" id="JACXAC010000006">
    <property type="protein sequence ID" value="MBD2724013.1"/>
    <property type="molecule type" value="Genomic_DNA"/>
</dbReference>
<dbReference type="InterPro" id="IPR052559">
    <property type="entry name" value="V-haloperoxidase"/>
</dbReference>
<dbReference type="InterPro" id="IPR000326">
    <property type="entry name" value="PAP2/HPO"/>
</dbReference>
<dbReference type="PANTHER" id="PTHR34599">
    <property type="entry name" value="PEROXIDASE-RELATED"/>
    <property type="match status" value="1"/>
</dbReference>
<dbReference type="Gene3D" id="1.20.144.10">
    <property type="entry name" value="Phosphatidic acid phosphatase type 2/haloperoxidase"/>
    <property type="match status" value="1"/>
</dbReference>
<proteinExistence type="predicted"/>
<reference evidence="3 4" key="1">
    <citation type="submission" date="2020-09" db="EMBL/GenBank/DDBJ databases">
        <authorList>
            <person name="Kim M.K."/>
        </authorList>
    </citation>
    <scope>NUCLEOTIDE SEQUENCE [LARGE SCALE GENOMIC DNA]</scope>
    <source>
        <strain evidence="3 4">BT189</strain>
    </source>
</reference>
<dbReference type="Pfam" id="PF01569">
    <property type="entry name" value="PAP2"/>
    <property type="match status" value="1"/>
</dbReference>
<dbReference type="Proteomes" id="UP000606003">
    <property type="component" value="Unassembled WGS sequence"/>
</dbReference>
<name>A0ABR8JVX0_9BACT</name>
<comment type="caution">
    <text evidence="3">The sequence shown here is derived from an EMBL/GenBank/DDBJ whole genome shotgun (WGS) entry which is preliminary data.</text>
</comment>
<evidence type="ECO:0000256" key="1">
    <source>
        <dbReference type="SAM" id="SignalP"/>
    </source>
</evidence>
<accession>A0ABR8JVX0</accession>
<feature type="chain" id="PRO_5046029524" evidence="1">
    <location>
        <begin position="21"/>
        <end position="447"/>
    </location>
</feature>
<evidence type="ECO:0000313" key="3">
    <source>
        <dbReference type="EMBL" id="MBD2724013.1"/>
    </source>
</evidence>
<dbReference type="InterPro" id="IPR036938">
    <property type="entry name" value="PAP2/HPO_sf"/>
</dbReference>
<protein>
    <submittedName>
        <fullName evidence="3">Phosphatase PAP2 family protein</fullName>
    </submittedName>
</protein>
<gene>
    <name evidence="3" type="ORF">IC234_17935</name>
</gene>
<evidence type="ECO:0000259" key="2">
    <source>
        <dbReference type="SMART" id="SM00014"/>
    </source>
</evidence>